<dbReference type="PROSITE" id="PS51186">
    <property type="entry name" value="GNAT"/>
    <property type="match status" value="1"/>
</dbReference>
<dbReference type="Gene3D" id="3.40.630.30">
    <property type="match status" value="1"/>
</dbReference>
<feature type="domain" description="N-acetyltransferase" evidence="1">
    <location>
        <begin position="1"/>
        <end position="123"/>
    </location>
</feature>
<dbReference type="Pfam" id="PF00583">
    <property type="entry name" value="Acetyltransf_1"/>
    <property type="match status" value="1"/>
</dbReference>
<dbReference type="SUPFAM" id="SSF55729">
    <property type="entry name" value="Acyl-CoA N-acyltransferases (Nat)"/>
    <property type="match status" value="1"/>
</dbReference>
<dbReference type="InterPro" id="IPR000182">
    <property type="entry name" value="GNAT_dom"/>
</dbReference>
<protein>
    <submittedName>
        <fullName evidence="2">Putative acetyltransferase</fullName>
    </submittedName>
</protein>
<evidence type="ECO:0000313" key="2">
    <source>
        <dbReference type="EMBL" id="CTQ48342.1"/>
    </source>
</evidence>
<sequence>MAFSDGTEPAVIDRLRADGDLLVSLVAVEEAQIVGHIAFSPATLSVPGRWVTLGPISVTPERQRRGIGKALIAAGFARLRALGVAGCVLTGNPAVYASSGFRNDLGLTASDTPNRNVMGLSFAGPPPTGPIVFARAFG</sequence>
<dbReference type="AlphaFoldDB" id="A0A0M6YDA5"/>
<evidence type="ECO:0000313" key="3">
    <source>
        <dbReference type="Proteomes" id="UP000049222"/>
    </source>
</evidence>
<dbReference type="EMBL" id="CXSU01000005">
    <property type="protein sequence ID" value="CTQ48342.1"/>
    <property type="molecule type" value="Genomic_DNA"/>
</dbReference>
<keyword evidence="2" id="KW-0808">Transferase</keyword>
<dbReference type="GO" id="GO:0016747">
    <property type="term" value="F:acyltransferase activity, transferring groups other than amino-acyl groups"/>
    <property type="evidence" value="ECO:0007669"/>
    <property type="project" value="InterPro"/>
</dbReference>
<reference evidence="2 3" key="1">
    <citation type="submission" date="2015-07" db="EMBL/GenBank/DDBJ databases">
        <authorList>
            <person name="Noorani M."/>
        </authorList>
    </citation>
    <scope>NUCLEOTIDE SEQUENCE [LARGE SCALE GENOMIC DNA]</scope>
    <source>
        <strain evidence="2 3">CECT 7802</strain>
    </source>
</reference>
<accession>A0A0M6YDA5</accession>
<evidence type="ECO:0000259" key="1">
    <source>
        <dbReference type="PROSITE" id="PS51186"/>
    </source>
</evidence>
<gene>
    <name evidence="2" type="ORF">JDO7802_00344</name>
</gene>
<keyword evidence="3" id="KW-1185">Reference proteome</keyword>
<dbReference type="CDD" id="cd04301">
    <property type="entry name" value="NAT_SF"/>
    <property type="match status" value="1"/>
</dbReference>
<dbReference type="STRING" id="420998.JDO7802_00344"/>
<dbReference type="InterPro" id="IPR016181">
    <property type="entry name" value="Acyl_CoA_acyltransferase"/>
</dbReference>
<name>A0A0M6YDA5_9RHOB</name>
<proteinExistence type="predicted"/>
<dbReference type="Proteomes" id="UP000049222">
    <property type="component" value="Unassembled WGS sequence"/>
</dbReference>
<organism evidence="2 3">
    <name type="scientific">Jannaschia donghaensis</name>
    <dbReference type="NCBI Taxonomy" id="420998"/>
    <lineage>
        <taxon>Bacteria</taxon>
        <taxon>Pseudomonadati</taxon>
        <taxon>Pseudomonadota</taxon>
        <taxon>Alphaproteobacteria</taxon>
        <taxon>Rhodobacterales</taxon>
        <taxon>Roseobacteraceae</taxon>
        <taxon>Jannaschia</taxon>
    </lineage>
</organism>